<organism evidence="5">
    <name type="scientific">Nothobranchius pienaari</name>
    <dbReference type="NCBI Taxonomy" id="704102"/>
    <lineage>
        <taxon>Eukaryota</taxon>
        <taxon>Metazoa</taxon>
        <taxon>Chordata</taxon>
        <taxon>Craniata</taxon>
        <taxon>Vertebrata</taxon>
        <taxon>Euteleostomi</taxon>
        <taxon>Actinopterygii</taxon>
        <taxon>Neopterygii</taxon>
        <taxon>Teleostei</taxon>
        <taxon>Neoteleostei</taxon>
        <taxon>Acanthomorphata</taxon>
        <taxon>Ovalentaria</taxon>
        <taxon>Atherinomorphae</taxon>
        <taxon>Cyprinodontiformes</taxon>
        <taxon>Nothobranchiidae</taxon>
        <taxon>Nothobranchius</taxon>
    </lineage>
</organism>
<feature type="compositionally biased region" description="Basic and acidic residues" evidence="2">
    <location>
        <begin position="1289"/>
        <end position="1302"/>
    </location>
</feature>
<evidence type="ECO:0000259" key="4">
    <source>
        <dbReference type="Pfam" id="PF24630"/>
    </source>
</evidence>
<proteinExistence type="predicted"/>
<dbReference type="InterPro" id="IPR056242">
    <property type="entry name" value="PIN_TASOR"/>
</dbReference>
<feature type="compositionally biased region" description="Low complexity" evidence="2">
    <location>
        <begin position="354"/>
        <end position="373"/>
    </location>
</feature>
<feature type="compositionally biased region" description="Pro residues" evidence="2">
    <location>
        <begin position="778"/>
        <end position="788"/>
    </location>
</feature>
<reference evidence="5" key="1">
    <citation type="submission" date="2016-05" db="EMBL/GenBank/DDBJ databases">
        <authorList>
            <person name="Lavstsen T."/>
            <person name="Jespersen J.S."/>
        </authorList>
    </citation>
    <scope>NUCLEOTIDE SEQUENCE</scope>
    <source>
        <tissue evidence="5">Brain</tissue>
    </source>
</reference>
<name>A0A1A8MAS5_9TELE</name>
<feature type="compositionally biased region" description="Basic and acidic residues" evidence="2">
    <location>
        <begin position="415"/>
        <end position="432"/>
    </location>
</feature>
<dbReference type="PANTHER" id="PTHR16207:SF1">
    <property type="entry name" value="PROTEIN TASOR"/>
    <property type="match status" value="1"/>
</dbReference>
<feature type="region of interest" description="Disordered" evidence="2">
    <location>
        <begin position="263"/>
        <end position="489"/>
    </location>
</feature>
<keyword evidence="1" id="KW-0175">Coiled coil</keyword>
<accession>A0A1A8MAS5</accession>
<feature type="region of interest" description="Disordered" evidence="2">
    <location>
        <begin position="1"/>
        <end position="67"/>
    </location>
</feature>
<dbReference type="EMBL" id="HAEF01012492">
    <property type="protein sequence ID" value="SBR53651.1"/>
    <property type="molecule type" value="Transcribed_RNA"/>
</dbReference>
<dbReference type="InterPro" id="IPR046432">
    <property type="entry name" value="TASOR"/>
</dbReference>
<dbReference type="PANTHER" id="PTHR16207">
    <property type="entry name" value="SET DOMAIN-CONTAINING PROTEIN"/>
    <property type="match status" value="1"/>
</dbReference>
<gene>
    <name evidence="5" type="primary">FAM208AB</name>
</gene>
<dbReference type="InterPro" id="IPR056243">
    <property type="entry name" value="TASOR_ab_dom"/>
</dbReference>
<feature type="compositionally biased region" description="Polar residues" evidence="2">
    <location>
        <begin position="378"/>
        <end position="401"/>
    </location>
</feature>
<dbReference type="GO" id="GO:0000792">
    <property type="term" value="C:heterochromatin"/>
    <property type="evidence" value="ECO:0007669"/>
    <property type="project" value="TreeGrafter"/>
</dbReference>
<evidence type="ECO:0000313" key="5">
    <source>
        <dbReference type="EMBL" id="SBR53651.1"/>
    </source>
</evidence>
<reference evidence="5" key="2">
    <citation type="submission" date="2016-06" db="EMBL/GenBank/DDBJ databases">
        <title>The genome of a short-lived fish provides insights into sex chromosome evolution and the genetic control of aging.</title>
        <authorList>
            <person name="Reichwald K."/>
            <person name="Felder M."/>
            <person name="Petzold A."/>
            <person name="Koch P."/>
            <person name="Groth M."/>
            <person name="Platzer M."/>
        </authorList>
    </citation>
    <scope>NUCLEOTIDE SEQUENCE</scope>
    <source>
        <tissue evidence="5">Brain</tissue>
    </source>
</reference>
<feature type="region of interest" description="Disordered" evidence="2">
    <location>
        <begin position="1272"/>
        <end position="1346"/>
    </location>
</feature>
<dbReference type="GO" id="GO:0097355">
    <property type="term" value="P:protein localization to heterochromatin"/>
    <property type="evidence" value="ECO:0007669"/>
    <property type="project" value="TreeGrafter"/>
</dbReference>
<feature type="domain" description="TASOR PIN" evidence="4">
    <location>
        <begin position="918"/>
        <end position="1059"/>
    </location>
</feature>
<feature type="compositionally biased region" description="Polar residues" evidence="2">
    <location>
        <begin position="1272"/>
        <end position="1287"/>
    </location>
</feature>
<evidence type="ECO:0000259" key="3">
    <source>
        <dbReference type="Pfam" id="PF23314"/>
    </source>
</evidence>
<feature type="compositionally biased region" description="Polar residues" evidence="2">
    <location>
        <begin position="455"/>
        <end position="470"/>
    </location>
</feature>
<feature type="region of interest" description="Disordered" evidence="2">
    <location>
        <begin position="1230"/>
        <end position="1251"/>
    </location>
</feature>
<feature type="compositionally biased region" description="Pro residues" evidence="2">
    <location>
        <begin position="301"/>
        <end position="323"/>
    </location>
</feature>
<dbReference type="GO" id="GO:0045814">
    <property type="term" value="P:negative regulation of gene expression, epigenetic"/>
    <property type="evidence" value="ECO:0007669"/>
    <property type="project" value="InterPro"/>
</dbReference>
<feature type="compositionally biased region" description="Basic and acidic residues" evidence="2">
    <location>
        <begin position="477"/>
        <end position="489"/>
    </location>
</feature>
<evidence type="ECO:0000256" key="1">
    <source>
        <dbReference type="SAM" id="Coils"/>
    </source>
</evidence>
<dbReference type="Pfam" id="PF24630">
    <property type="entry name" value="PIN_TASOR"/>
    <property type="match status" value="1"/>
</dbReference>
<dbReference type="GO" id="GO:0003682">
    <property type="term" value="F:chromatin binding"/>
    <property type="evidence" value="ECO:0007669"/>
    <property type="project" value="TreeGrafter"/>
</dbReference>
<feature type="compositionally biased region" description="Pro residues" evidence="2">
    <location>
        <begin position="332"/>
        <end position="353"/>
    </location>
</feature>
<protein>
    <submittedName>
        <fullName evidence="5">Family with sequence similarity 208, member Ab</fullName>
    </submittedName>
</protein>
<dbReference type="GO" id="GO:0005654">
    <property type="term" value="C:nucleoplasm"/>
    <property type="evidence" value="ECO:0007669"/>
    <property type="project" value="TreeGrafter"/>
</dbReference>
<feature type="coiled-coil region" evidence="1">
    <location>
        <begin position="1154"/>
        <end position="1181"/>
    </location>
</feature>
<feature type="compositionally biased region" description="Low complexity" evidence="2">
    <location>
        <begin position="263"/>
        <end position="274"/>
    </location>
</feature>
<evidence type="ECO:0000256" key="2">
    <source>
        <dbReference type="SAM" id="MobiDB-lite"/>
    </source>
</evidence>
<sequence>MDNDFSRGVTYRQANASSHANDVVISTRKPHPTGHRLSSATKRMERRKSAPQVVHQRHMPKEPNKFHIPRKNKEQKSLFQFVSTESREYEDMKTILISSYIDTNSSSCFIYSNPRLVHSELLEKEFVEKRKEMKADGRTEKELEESYCFLLTTLTNLPALCEKGLVVAALLSSLIPFLPHRLPEKLDVGNLMRFDQLTKLMPSGLLSYDLYNSSKEVVADGCYCSLLEVVDRSCSSVNMTKLLLQLERKRVVLHLTMATSITTTTKPARTSPTMSPEHSSHHPVTRYPSPIPSPTASSPQYPSPDPSPPTSPFQCPSPDPSPTSPSQCPSPDNSPPTSPSQCPSPDPSPPPSPSECSSPVPSPASSSAQSLSPVIIPHQTSSQCHSLELNKLSSVESNHSGANEPPSPLTGPKEFPGESSEKEEKHQGKEITEELSVLSFMDSSGVPASELRIKASQSPNEQVEGNSGKSSEIWPGEEEKKQRDEEADRCVDIKSEEEEMIIEVANEHREKGDMLESEGGSTLPLSVSSNTACPLRDIDILVDKHLEDFTSDLQLLLQEESGNSSFPQLSQTPLNTETSTSQCTLSYTLLPPFSHYVSFFNPCPPVQDYVNALKDSITCMLTEPDESWPGHEADPDRTDADASLAKTISDFVSSFRVASDVAGRNSEEFPAANVEPPISEVPLLSREDRVWQADETNWRSSPSPQLSSSYQNTYKPETSSEISRTITQNIEEAQDNSAIRTVVCSAEKEREGSSAGLNCIVMVPGYSHASDTSAELPLPEPASSPSPVPSTTHLSSIIHQLNPDVLNKVVEIAKRNIKRKSLQFYIHCTEAGDLVCEEVKEHILNLGNVQQNPVDFLHQENSENGLLVIIKNKDIAGHVHEIPDLTALKRHSSVMFVGIDSLDDIRNDSCIELFVSGGLIISDELIFSSDVFTHDRLSALLRLLEQHSSLESVWKWLIHCKTQKKLKKQARFSSHAANILDLLTTYQKRQIIEFLPYHHCDMTDHQSCNLDCFIELQARYTQFRHTIYLTGHPLEKLPTYSSKGIIVTSVEEILQNFSSLVGCQSVRDKQLFVEVLLAPKGLSRPLIHQDSISSYERSPSTLPEHIHPISSSSLPLEFLPQPTSTQLFLPQLSNEIVPDSSCKNSLSPTTSRDMKFLQQAIQQLRAQRLEQQQQLKLEQQRLEMQMESSDYRLPICAESETPHLVNEEPTEPVQLMACRKTIATNVELVLQHPSTEGPGRQGSPGGDELGEQRESNLVRGVQLHTESWISTKNDSSTYLSSQTSGVTEPSEKTEPPHDRSAEEIDQQAEPETFTAEDFKSRDTQLIQDQPVKAGVNPKSSSTAGFTTKKKIPVLTAREFKPALKKQHPQPSLQLPYPSTRQTQMVVPVQQSSMAPFRSQPFHLGPSLRQLHPLGGIGSFVAPAHLRPQVLTPTGTPLVWGFQQTGVDFLEEYYKPGGPAAHVYRGARPGGGF</sequence>
<dbReference type="Pfam" id="PF23314">
    <property type="entry name" value="TASOR_alpha-beta"/>
    <property type="match status" value="1"/>
</dbReference>
<feature type="domain" description="TASOR alpha/beta" evidence="3">
    <location>
        <begin position="820"/>
        <end position="914"/>
    </location>
</feature>
<feature type="region of interest" description="Disordered" evidence="2">
    <location>
        <begin position="770"/>
        <end position="793"/>
    </location>
</feature>